<dbReference type="SUPFAM" id="SSF52266">
    <property type="entry name" value="SGNH hydrolase"/>
    <property type="match status" value="1"/>
</dbReference>
<protein>
    <submittedName>
        <fullName evidence="8">SGNH/GDSL hydrolase family protein</fullName>
    </submittedName>
</protein>
<dbReference type="GO" id="GO:0042597">
    <property type="term" value="C:periplasmic space"/>
    <property type="evidence" value="ECO:0007669"/>
    <property type="project" value="UniProtKB-SubCell"/>
</dbReference>
<dbReference type="EMBL" id="CP159373">
    <property type="protein sequence ID" value="XCN72816.1"/>
    <property type="molecule type" value="Genomic_DNA"/>
</dbReference>
<dbReference type="Pfam" id="PF16822">
    <property type="entry name" value="ALGX"/>
    <property type="match status" value="1"/>
</dbReference>
<feature type="domain" description="AlgX/AlgJ SGNH hydrolase-like" evidence="7">
    <location>
        <begin position="238"/>
        <end position="356"/>
    </location>
</feature>
<keyword evidence="3" id="KW-0808">Transferase</keyword>
<dbReference type="InterPro" id="IPR031811">
    <property type="entry name" value="ALGX/ALGJ_SGNH-like"/>
</dbReference>
<sequence>MNEKNRRTMNRRAFRTTASILFVLLLSLSAGELTVRIFHFFHPLFIFYDDSYNRFRGRPFSPDFDFKLNSQGFKDTEFSEKKKGNFRIAAIGDSFAFGVVPYKHNYLTLLESQLQDKGFDAEVCNLGIPSTGPGDYLAILRQEALQLEPDMVLVSFFIGNDIIEGIRKKKWYEYSYAASLIRYLFVIRPKYEGQVVHGTGTYCDNCPSFDESAYLNVEKERSVLYLTERTDVLPLIDQVLAPVEDMRNICKELGIPFAVVIIPDEVQINKGLQQKVRAALAVQDSDWNTVLPNERLAARLKDMGVAFLDLLPFFAEKAQTERLYRPRDSHWNIAGNQLAADVIQEYISNTVQIRQTEVQP</sequence>
<evidence type="ECO:0000313" key="8">
    <source>
        <dbReference type="EMBL" id="XCN72816.1"/>
    </source>
</evidence>
<dbReference type="AlphaFoldDB" id="A0AAU8LU61"/>
<dbReference type="KEGG" id="eaj:Q3M24_21430"/>
<accession>A0AAU8LU61</accession>
<evidence type="ECO:0000256" key="6">
    <source>
        <dbReference type="ARBA" id="ARBA00022841"/>
    </source>
</evidence>
<dbReference type="GO" id="GO:0042121">
    <property type="term" value="P:alginic acid biosynthetic process"/>
    <property type="evidence" value="ECO:0007669"/>
    <property type="project" value="UniProtKB-KW"/>
</dbReference>
<dbReference type="GO" id="GO:0016788">
    <property type="term" value="F:hydrolase activity, acting on ester bonds"/>
    <property type="evidence" value="ECO:0007669"/>
    <property type="project" value="UniProtKB-ARBA"/>
</dbReference>
<evidence type="ECO:0000256" key="2">
    <source>
        <dbReference type="ARBA" id="ARBA00005182"/>
    </source>
</evidence>
<dbReference type="CDD" id="cd00229">
    <property type="entry name" value="SGNH_hydrolase"/>
    <property type="match status" value="1"/>
</dbReference>
<reference evidence="8" key="1">
    <citation type="journal article" date="2024" name="Syst. Appl. Microbiol.">
        <title>First single-strain enrichments of Electrothrix cable bacteria, description of E. aestuarii sp. nov. and E. rattekaaiensis sp. nov., and proposal of a cable bacteria taxonomy following the rules of the SeqCode.</title>
        <authorList>
            <person name="Plum-Jensen L.E."/>
            <person name="Schramm A."/>
            <person name="Marshall I.P.G."/>
        </authorList>
    </citation>
    <scope>NUCLEOTIDE SEQUENCE</scope>
    <source>
        <strain evidence="8">Rat1</strain>
    </source>
</reference>
<keyword evidence="5" id="KW-0574">Periplasm</keyword>
<dbReference type="GO" id="GO:0016740">
    <property type="term" value="F:transferase activity"/>
    <property type="evidence" value="ECO:0007669"/>
    <property type="project" value="UniProtKB-KW"/>
</dbReference>
<evidence type="ECO:0000259" key="7">
    <source>
        <dbReference type="Pfam" id="PF16822"/>
    </source>
</evidence>
<evidence type="ECO:0000256" key="3">
    <source>
        <dbReference type="ARBA" id="ARBA00022679"/>
    </source>
</evidence>
<reference evidence="8" key="2">
    <citation type="submission" date="2024-06" db="EMBL/GenBank/DDBJ databases">
        <authorList>
            <person name="Plum-Jensen L.E."/>
            <person name="Schramm A."/>
            <person name="Marshall I.P.G."/>
        </authorList>
    </citation>
    <scope>NUCLEOTIDE SEQUENCE</scope>
    <source>
        <strain evidence="8">Rat1</strain>
    </source>
</reference>
<comment type="subcellular location">
    <subcellularLocation>
        <location evidence="1">Periplasm</location>
    </subcellularLocation>
</comment>
<keyword evidence="4" id="KW-0732">Signal</keyword>
<organism evidence="8">
    <name type="scientific">Candidatus Electrothrix aestuarii</name>
    <dbReference type="NCBI Taxonomy" id="3062594"/>
    <lineage>
        <taxon>Bacteria</taxon>
        <taxon>Pseudomonadati</taxon>
        <taxon>Thermodesulfobacteriota</taxon>
        <taxon>Desulfobulbia</taxon>
        <taxon>Desulfobulbales</taxon>
        <taxon>Desulfobulbaceae</taxon>
        <taxon>Candidatus Electrothrix</taxon>
    </lineage>
</organism>
<dbReference type="Gene3D" id="3.40.50.1110">
    <property type="entry name" value="SGNH hydrolase"/>
    <property type="match status" value="1"/>
</dbReference>
<comment type="pathway">
    <text evidence="2">Glycan biosynthesis; alginate biosynthesis.</text>
</comment>
<name>A0AAU8LU61_9BACT</name>
<evidence type="ECO:0000256" key="5">
    <source>
        <dbReference type="ARBA" id="ARBA00022764"/>
    </source>
</evidence>
<keyword evidence="6" id="KW-0016">Alginate biosynthesis</keyword>
<gene>
    <name evidence="8" type="ORF">Q3M24_21430</name>
</gene>
<evidence type="ECO:0000256" key="4">
    <source>
        <dbReference type="ARBA" id="ARBA00022729"/>
    </source>
</evidence>
<keyword evidence="8" id="KW-0378">Hydrolase</keyword>
<evidence type="ECO:0000256" key="1">
    <source>
        <dbReference type="ARBA" id="ARBA00004418"/>
    </source>
</evidence>
<dbReference type="InterPro" id="IPR036514">
    <property type="entry name" value="SGNH_hydro_sf"/>
</dbReference>
<proteinExistence type="predicted"/>